<dbReference type="Proteomes" id="UP001195483">
    <property type="component" value="Unassembled WGS sequence"/>
</dbReference>
<accession>A0AAE0RW36</accession>
<sequence length="234" mass="26562">MPTSSQAMILLRAELGTVCGSTSLSYSSMPTHSIRHSTRPFPVSSINLNEFFELCDNQVPNIYLTKPSQTQLERHHICAVHGSGIFDRDKKQVIGTYNLQFCPDCGSRSNQEDETDAKSEPPSHKRYPSSDTAITKRRALTADVKEITRNQQKREEYERLINLGYGYFDKHYHEKNSDKVFSSIKTAADQIEKKHTCGQSISTELHRTLDIPESSLTFSQLHVVHPTDNEVTCR</sequence>
<name>A0AAE0RW36_9BIVA</name>
<organism evidence="2 3">
    <name type="scientific">Potamilus streckersoni</name>
    <dbReference type="NCBI Taxonomy" id="2493646"/>
    <lineage>
        <taxon>Eukaryota</taxon>
        <taxon>Metazoa</taxon>
        <taxon>Spiralia</taxon>
        <taxon>Lophotrochozoa</taxon>
        <taxon>Mollusca</taxon>
        <taxon>Bivalvia</taxon>
        <taxon>Autobranchia</taxon>
        <taxon>Heteroconchia</taxon>
        <taxon>Palaeoheterodonta</taxon>
        <taxon>Unionida</taxon>
        <taxon>Unionoidea</taxon>
        <taxon>Unionidae</taxon>
        <taxon>Ambleminae</taxon>
        <taxon>Lampsilini</taxon>
        <taxon>Potamilus</taxon>
    </lineage>
</organism>
<dbReference type="AlphaFoldDB" id="A0AAE0RW36"/>
<evidence type="ECO:0000256" key="1">
    <source>
        <dbReference type="SAM" id="MobiDB-lite"/>
    </source>
</evidence>
<gene>
    <name evidence="2" type="ORF">CHS0354_017953</name>
</gene>
<reference evidence="2" key="3">
    <citation type="submission" date="2023-05" db="EMBL/GenBank/DDBJ databases">
        <authorList>
            <person name="Smith C.H."/>
        </authorList>
    </citation>
    <scope>NUCLEOTIDE SEQUENCE</scope>
    <source>
        <strain evidence="2">CHS0354</strain>
        <tissue evidence="2">Mantle</tissue>
    </source>
</reference>
<reference evidence="2" key="1">
    <citation type="journal article" date="2021" name="Genome Biol. Evol.">
        <title>A High-Quality Reference Genome for a Parasitic Bivalve with Doubly Uniparental Inheritance (Bivalvia: Unionida).</title>
        <authorList>
            <person name="Smith C.H."/>
        </authorList>
    </citation>
    <scope>NUCLEOTIDE SEQUENCE</scope>
    <source>
        <strain evidence="2">CHS0354</strain>
    </source>
</reference>
<comment type="caution">
    <text evidence="2">The sequence shown here is derived from an EMBL/GenBank/DDBJ whole genome shotgun (WGS) entry which is preliminary data.</text>
</comment>
<proteinExistence type="predicted"/>
<protein>
    <submittedName>
        <fullName evidence="2">Uncharacterized protein</fullName>
    </submittedName>
</protein>
<keyword evidence="3" id="KW-1185">Reference proteome</keyword>
<reference evidence="2" key="2">
    <citation type="journal article" date="2021" name="Genome Biol. Evol.">
        <title>Developing a high-quality reference genome for a parasitic bivalve with doubly uniparental inheritance (Bivalvia: Unionida).</title>
        <authorList>
            <person name="Smith C.H."/>
        </authorList>
    </citation>
    <scope>NUCLEOTIDE SEQUENCE</scope>
    <source>
        <strain evidence="2">CHS0354</strain>
        <tissue evidence="2">Mantle</tissue>
    </source>
</reference>
<evidence type="ECO:0000313" key="3">
    <source>
        <dbReference type="Proteomes" id="UP001195483"/>
    </source>
</evidence>
<evidence type="ECO:0000313" key="2">
    <source>
        <dbReference type="EMBL" id="KAK3580674.1"/>
    </source>
</evidence>
<feature type="region of interest" description="Disordered" evidence="1">
    <location>
        <begin position="106"/>
        <end position="132"/>
    </location>
</feature>
<dbReference type="EMBL" id="JAEAOA010001107">
    <property type="protein sequence ID" value="KAK3580674.1"/>
    <property type="molecule type" value="Genomic_DNA"/>
</dbReference>